<comment type="similarity">
    <text evidence="1 8">Belongs to the SOS response-associated peptidase family.</text>
</comment>
<dbReference type="GO" id="GO:0006508">
    <property type="term" value="P:proteolysis"/>
    <property type="evidence" value="ECO:0007669"/>
    <property type="project" value="UniProtKB-KW"/>
</dbReference>
<accession>A0A4R1CM89</accession>
<proteinExistence type="inferred from homology"/>
<dbReference type="EC" id="3.4.-.-" evidence="8"/>
<evidence type="ECO:0000256" key="5">
    <source>
        <dbReference type="ARBA" id="ARBA00023124"/>
    </source>
</evidence>
<evidence type="ECO:0000256" key="3">
    <source>
        <dbReference type="ARBA" id="ARBA00022763"/>
    </source>
</evidence>
<dbReference type="Pfam" id="PF02586">
    <property type="entry name" value="SRAP"/>
    <property type="match status" value="1"/>
</dbReference>
<keyword evidence="5" id="KW-0190">Covalent protein-DNA linkage</keyword>
<evidence type="ECO:0000256" key="1">
    <source>
        <dbReference type="ARBA" id="ARBA00008136"/>
    </source>
</evidence>
<dbReference type="PANTHER" id="PTHR13604">
    <property type="entry name" value="DC12-RELATED"/>
    <property type="match status" value="1"/>
</dbReference>
<dbReference type="EMBL" id="SJZJ01000001">
    <property type="protein sequence ID" value="TCJ31178.1"/>
    <property type="molecule type" value="Genomic_DNA"/>
</dbReference>
<dbReference type="GO" id="GO:0016829">
    <property type="term" value="F:lyase activity"/>
    <property type="evidence" value="ECO:0007669"/>
    <property type="project" value="UniProtKB-KW"/>
</dbReference>
<evidence type="ECO:0000256" key="2">
    <source>
        <dbReference type="ARBA" id="ARBA00022670"/>
    </source>
</evidence>
<dbReference type="Gene3D" id="3.90.1680.10">
    <property type="entry name" value="SOS response associated peptidase-like"/>
    <property type="match status" value="1"/>
</dbReference>
<evidence type="ECO:0000256" key="4">
    <source>
        <dbReference type="ARBA" id="ARBA00022801"/>
    </source>
</evidence>
<gene>
    <name evidence="9" type="ORF">EPD65_00990</name>
</gene>
<dbReference type="GO" id="GO:0106300">
    <property type="term" value="P:protein-DNA covalent cross-linking repair"/>
    <property type="evidence" value="ECO:0007669"/>
    <property type="project" value="InterPro"/>
</dbReference>
<dbReference type="AlphaFoldDB" id="A0A4R1CM89"/>
<dbReference type="SUPFAM" id="SSF143081">
    <property type="entry name" value="BB1717-like"/>
    <property type="match status" value="1"/>
</dbReference>
<keyword evidence="7" id="KW-0456">Lyase</keyword>
<dbReference type="PANTHER" id="PTHR13604:SF0">
    <property type="entry name" value="ABASIC SITE PROCESSING PROTEIN HMCES"/>
    <property type="match status" value="1"/>
</dbReference>
<protein>
    <recommendedName>
        <fullName evidence="8">Abasic site processing protein</fullName>
        <ecNumber evidence="8">3.4.-.-</ecNumber>
    </recommendedName>
</protein>
<reference evidence="9 10" key="1">
    <citation type="submission" date="2019-03" db="EMBL/GenBank/DDBJ databases">
        <authorList>
            <person name="Kim M.K.M."/>
        </authorList>
    </citation>
    <scope>NUCLEOTIDE SEQUENCE [LARGE SCALE GENOMIC DNA]</scope>
    <source>
        <strain evidence="9 10">18JY15-6</strain>
    </source>
</reference>
<evidence type="ECO:0000313" key="10">
    <source>
        <dbReference type="Proteomes" id="UP000295453"/>
    </source>
</evidence>
<keyword evidence="4 8" id="KW-0378">Hydrolase</keyword>
<comment type="caution">
    <text evidence="9">The sequence shown here is derived from an EMBL/GenBank/DDBJ whole genome shotgun (WGS) entry which is preliminary data.</text>
</comment>
<keyword evidence="6" id="KW-0238">DNA-binding</keyword>
<sequence>MCGRYASSRRPDELIDEFDAVAHVDEEIAASWNVAPTDPVYAVMERPKDDERQLRAVRWGLVPSWAKERSIGSRMINARLETLAEKPAFRRALAVRRCLVPADGYYEWYPTAELDAKGKPKKQPFFIRPADGGVLPMAGLYEIWRDPALAEDDPARFLWTCTVITTEATDDVGMIHDRMPLMVERDRWDEWLDPAAPGADLLGLLEPAAPGRLTAYPVSTAVGNVRINGPELVEPLPLQA</sequence>
<dbReference type="InterPro" id="IPR036590">
    <property type="entry name" value="SRAP-like"/>
</dbReference>
<evidence type="ECO:0000256" key="8">
    <source>
        <dbReference type="RuleBase" id="RU364100"/>
    </source>
</evidence>
<keyword evidence="3" id="KW-0227">DNA damage</keyword>
<evidence type="ECO:0000313" key="9">
    <source>
        <dbReference type="EMBL" id="TCJ31178.1"/>
    </source>
</evidence>
<dbReference type="Proteomes" id="UP000295453">
    <property type="component" value="Unassembled WGS sequence"/>
</dbReference>
<name>A0A4R1CM89_9ACTN</name>
<evidence type="ECO:0000256" key="7">
    <source>
        <dbReference type="ARBA" id="ARBA00023239"/>
    </source>
</evidence>
<evidence type="ECO:0000256" key="6">
    <source>
        <dbReference type="ARBA" id="ARBA00023125"/>
    </source>
</evidence>
<keyword evidence="2 8" id="KW-0645">Protease</keyword>
<dbReference type="GO" id="GO:0003697">
    <property type="term" value="F:single-stranded DNA binding"/>
    <property type="evidence" value="ECO:0007669"/>
    <property type="project" value="InterPro"/>
</dbReference>
<dbReference type="OrthoDB" id="9782620at2"/>
<dbReference type="RefSeq" id="WP_131581055.1">
    <property type="nucleotide sequence ID" value="NZ_SJZJ01000001.1"/>
</dbReference>
<keyword evidence="10" id="KW-1185">Reference proteome</keyword>
<dbReference type="GO" id="GO:0008233">
    <property type="term" value="F:peptidase activity"/>
    <property type="evidence" value="ECO:0007669"/>
    <property type="project" value="UniProtKB-KW"/>
</dbReference>
<dbReference type="InterPro" id="IPR003738">
    <property type="entry name" value="SRAP"/>
</dbReference>
<organism evidence="9 10">
    <name type="scientific">Nocardioides jejuensis</name>
    <dbReference type="NCBI Taxonomy" id="2502782"/>
    <lineage>
        <taxon>Bacteria</taxon>
        <taxon>Bacillati</taxon>
        <taxon>Actinomycetota</taxon>
        <taxon>Actinomycetes</taxon>
        <taxon>Propionibacteriales</taxon>
        <taxon>Nocardioidaceae</taxon>
        <taxon>Nocardioides</taxon>
    </lineage>
</organism>